<protein>
    <submittedName>
        <fullName evidence="3">Zn-ribbon domain-containing OB-fold protein</fullName>
    </submittedName>
</protein>
<proteinExistence type="predicted"/>
<dbReference type="InterPro" id="IPR052513">
    <property type="entry name" value="Thioester_dehydratase-like"/>
</dbReference>
<dbReference type="InterPro" id="IPR002878">
    <property type="entry name" value="ChsH2_C"/>
</dbReference>
<organism evidence="3 4">
    <name type="scientific">Jatrophihabitans cynanchi</name>
    <dbReference type="NCBI Taxonomy" id="2944128"/>
    <lineage>
        <taxon>Bacteria</taxon>
        <taxon>Bacillati</taxon>
        <taxon>Actinomycetota</taxon>
        <taxon>Actinomycetes</taxon>
        <taxon>Jatrophihabitantales</taxon>
        <taxon>Jatrophihabitantaceae</taxon>
        <taxon>Jatrophihabitans</taxon>
    </lineage>
</organism>
<dbReference type="RefSeq" id="WP_269442803.1">
    <property type="nucleotide sequence ID" value="NZ_CP097463.1"/>
</dbReference>
<name>A0ABY7JZI1_9ACTN</name>
<sequence length="142" mass="15626">MSAPRTDLPTIEADTALWWQAAAEGRLLLRRCRSCTAAHLYPRPFCPSCWSEDVAWEQASGAASLYTYSVVRFNDLPPFAGRVPYVAAIVELAEGPRLMSNLVDCEPDELTVGMPLQVTFRHDAGAPAAPVFRPAHAPREEN</sequence>
<dbReference type="Proteomes" id="UP001164693">
    <property type="component" value="Chromosome"/>
</dbReference>
<dbReference type="Gene3D" id="6.10.30.10">
    <property type="match status" value="1"/>
</dbReference>
<evidence type="ECO:0000259" key="1">
    <source>
        <dbReference type="Pfam" id="PF01796"/>
    </source>
</evidence>
<dbReference type="EMBL" id="CP097463">
    <property type="protein sequence ID" value="WAX56271.1"/>
    <property type="molecule type" value="Genomic_DNA"/>
</dbReference>
<feature type="domain" description="ChsH2 rubredoxin-like zinc ribbon" evidence="2">
    <location>
        <begin position="19"/>
        <end position="54"/>
    </location>
</feature>
<dbReference type="SUPFAM" id="SSF50249">
    <property type="entry name" value="Nucleic acid-binding proteins"/>
    <property type="match status" value="1"/>
</dbReference>
<feature type="domain" description="ChsH2 C-terminal OB-fold" evidence="1">
    <location>
        <begin position="56"/>
        <end position="121"/>
    </location>
</feature>
<reference evidence="3" key="1">
    <citation type="submission" date="2022-05" db="EMBL/GenBank/DDBJ databases">
        <title>Jatrophihabitans sp. SB3-54 whole genome sequence.</title>
        <authorList>
            <person name="Suh M.K."/>
            <person name="Eom M.K."/>
            <person name="Kim J.S."/>
            <person name="Kim H.S."/>
            <person name="Do H.E."/>
            <person name="Shin Y.K."/>
            <person name="Lee J.-S."/>
        </authorList>
    </citation>
    <scope>NUCLEOTIDE SEQUENCE</scope>
    <source>
        <strain evidence="3">SB3-54</strain>
    </source>
</reference>
<dbReference type="PANTHER" id="PTHR34075">
    <property type="entry name" value="BLR3430 PROTEIN"/>
    <property type="match status" value="1"/>
</dbReference>
<evidence type="ECO:0000313" key="4">
    <source>
        <dbReference type="Proteomes" id="UP001164693"/>
    </source>
</evidence>
<dbReference type="Pfam" id="PF01796">
    <property type="entry name" value="OB_ChsH2_C"/>
    <property type="match status" value="1"/>
</dbReference>
<dbReference type="InterPro" id="IPR012340">
    <property type="entry name" value="NA-bd_OB-fold"/>
</dbReference>
<evidence type="ECO:0000313" key="3">
    <source>
        <dbReference type="EMBL" id="WAX56271.1"/>
    </source>
</evidence>
<keyword evidence="4" id="KW-1185">Reference proteome</keyword>
<evidence type="ECO:0000259" key="2">
    <source>
        <dbReference type="Pfam" id="PF12172"/>
    </source>
</evidence>
<accession>A0ABY7JZI1</accession>
<dbReference type="PANTHER" id="PTHR34075:SF5">
    <property type="entry name" value="BLR3430 PROTEIN"/>
    <property type="match status" value="1"/>
</dbReference>
<gene>
    <name evidence="3" type="ORF">M6B22_17280</name>
</gene>
<dbReference type="Pfam" id="PF12172">
    <property type="entry name" value="zf-ChsH2"/>
    <property type="match status" value="1"/>
</dbReference>
<dbReference type="InterPro" id="IPR022002">
    <property type="entry name" value="ChsH2_Znr"/>
</dbReference>